<dbReference type="Gene3D" id="3.20.20.100">
    <property type="entry name" value="NADP-dependent oxidoreductase domain"/>
    <property type="match status" value="1"/>
</dbReference>
<protein>
    <submittedName>
        <fullName evidence="3">Aldo/keto reductase</fullName>
    </submittedName>
</protein>
<dbReference type="InterPro" id="IPR036812">
    <property type="entry name" value="NAD(P)_OxRdtase_dom_sf"/>
</dbReference>
<dbReference type="Pfam" id="PF00248">
    <property type="entry name" value="Aldo_ket_red"/>
    <property type="match status" value="1"/>
</dbReference>
<accession>A0A090DXM1</accession>
<dbReference type="InterPro" id="IPR050523">
    <property type="entry name" value="AKR_Detox_Biosynth"/>
</dbReference>
<feature type="domain" description="NADP-dependent oxidoreductase" evidence="2">
    <location>
        <begin position="11"/>
        <end position="302"/>
    </location>
</feature>
<evidence type="ECO:0000313" key="3">
    <source>
        <dbReference type="EMBL" id="CDX19200.1"/>
    </source>
</evidence>
<sequence>MTTDNLKTPAVALGTWAWGDSGKTGDGYFGSHLTQAGLEEVADKAHAAGFILWDTAAVYGMGRSETVLGEALKRFARSDYQLSTKFTPQAAGTGNDAVADMLEQSLARLGTDYIDLYWIHNPADVARWTPRLIPLLKSGKVKHVGVSNHNLSEIELANRILGEAGFRVEAVQNHYSLLYRSSADAGILDYCRNHGIPFFAYMVLEQGALSGKYSPENPLPEGSNRAETYNGMLPQLKALTDKLASIGQGQGAAAADVAIAWAIAKGTTPIIGVTRPDYIDGLVRAISMVLSGDDIAQLEALADAANVNTRGWWEQEMEG</sequence>
<dbReference type="Proteomes" id="UP000045285">
    <property type="component" value="Unassembled WGS sequence"/>
</dbReference>
<keyword evidence="4" id="KW-1185">Reference proteome</keyword>
<dbReference type="GO" id="GO:0016491">
    <property type="term" value="F:oxidoreductase activity"/>
    <property type="evidence" value="ECO:0007669"/>
    <property type="project" value="UniProtKB-KW"/>
</dbReference>
<evidence type="ECO:0000259" key="2">
    <source>
        <dbReference type="Pfam" id="PF00248"/>
    </source>
</evidence>
<gene>
    <name evidence="3" type="ORF">MPL3356_30060</name>
</gene>
<evidence type="ECO:0000256" key="1">
    <source>
        <dbReference type="ARBA" id="ARBA00023002"/>
    </source>
</evidence>
<name>A0A090DXM1_MESPL</name>
<dbReference type="PRINTS" id="PR00069">
    <property type="entry name" value="ALDKETRDTASE"/>
</dbReference>
<dbReference type="PANTHER" id="PTHR43364">
    <property type="entry name" value="NADH-SPECIFIC METHYLGLYOXAL REDUCTASE-RELATED"/>
    <property type="match status" value="1"/>
</dbReference>
<proteinExistence type="predicted"/>
<dbReference type="InterPro" id="IPR020471">
    <property type="entry name" value="AKR"/>
</dbReference>
<dbReference type="SUPFAM" id="SSF51430">
    <property type="entry name" value="NAD(P)-linked oxidoreductase"/>
    <property type="match status" value="1"/>
</dbReference>
<evidence type="ECO:0000313" key="4">
    <source>
        <dbReference type="Proteomes" id="UP000045285"/>
    </source>
</evidence>
<dbReference type="PANTHER" id="PTHR43364:SF4">
    <property type="entry name" value="NAD(P)-LINKED OXIDOREDUCTASE SUPERFAMILY PROTEIN"/>
    <property type="match status" value="1"/>
</dbReference>
<dbReference type="EMBL" id="CCMZ01000023">
    <property type="protein sequence ID" value="CDX19200.1"/>
    <property type="molecule type" value="Genomic_DNA"/>
</dbReference>
<dbReference type="STRING" id="69974.MPLDJ20_180078"/>
<dbReference type="AlphaFoldDB" id="A0A090DXM1"/>
<dbReference type="InterPro" id="IPR023210">
    <property type="entry name" value="NADP_OxRdtase_dom"/>
</dbReference>
<dbReference type="GO" id="GO:0005829">
    <property type="term" value="C:cytosol"/>
    <property type="evidence" value="ECO:0007669"/>
    <property type="project" value="TreeGrafter"/>
</dbReference>
<dbReference type="CDD" id="cd19103">
    <property type="entry name" value="AKR_unchar"/>
    <property type="match status" value="1"/>
</dbReference>
<organism evidence="3 4">
    <name type="scientific">Mesorhizobium plurifarium</name>
    <dbReference type="NCBI Taxonomy" id="69974"/>
    <lineage>
        <taxon>Bacteria</taxon>
        <taxon>Pseudomonadati</taxon>
        <taxon>Pseudomonadota</taxon>
        <taxon>Alphaproteobacteria</taxon>
        <taxon>Hyphomicrobiales</taxon>
        <taxon>Phyllobacteriaceae</taxon>
        <taxon>Mesorhizobium</taxon>
    </lineage>
</organism>
<reference evidence="4" key="1">
    <citation type="submission" date="2014-08" db="EMBL/GenBank/DDBJ databases">
        <authorList>
            <person name="Moulin L."/>
        </authorList>
    </citation>
    <scope>NUCLEOTIDE SEQUENCE [LARGE SCALE GENOMIC DNA]</scope>
</reference>
<keyword evidence="1" id="KW-0560">Oxidoreductase</keyword>